<name>A0A3P8C4D9_9BILA</name>
<evidence type="ECO:0000313" key="2">
    <source>
        <dbReference type="EMBL" id="VDO79585.1"/>
    </source>
</evidence>
<sequence>MLIGTTNTHTSNSGAANVDAEYGVSYVKIVAESVGVAGLSDVCASQIAVQTTYAIKMVIEQAKKFAVHGRRKRVIAEDIDSALTMAGYPYVEG</sequence>
<reference evidence="2 3" key="1">
    <citation type="submission" date="2018-11" db="EMBL/GenBank/DDBJ databases">
        <authorList>
            <consortium name="Pathogen Informatics"/>
        </authorList>
    </citation>
    <scope>NUCLEOTIDE SEQUENCE [LARGE SCALE GENOMIC DNA]</scope>
</reference>
<dbReference type="CDD" id="cd22917">
    <property type="entry name" value="HFD_TAF6-like"/>
    <property type="match status" value="1"/>
</dbReference>
<dbReference type="SUPFAM" id="SSF47113">
    <property type="entry name" value="Histone-fold"/>
    <property type="match status" value="1"/>
</dbReference>
<dbReference type="InterPro" id="IPR009072">
    <property type="entry name" value="Histone-fold"/>
</dbReference>
<dbReference type="Pfam" id="PF02969">
    <property type="entry name" value="TAF"/>
    <property type="match status" value="1"/>
</dbReference>
<dbReference type="GO" id="GO:0046982">
    <property type="term" value="F:protein heterodimerization activity"/>
    <property type="evidence" value="ECO:0007669"/>
    <property type="project" value="InterPro"/>
</dbReference>
<evidence type="ECO:0000259" key="1">
    <source>
        <dbReference type="SMART" id="SM00803"/>
    </source>
</evidence>
<dbReference type="InterPro" id="IPR004823">
    <property type="entry name" value="TAF_TATA-bd_Histone-like_dom"/>
</dbReference>
<gene>
    <name evidence="2" type="ORF">OFLC_LOCUS11832</name>
</gene>
<dbReference type="SMART" id="SM00803">
    <property type="entry name" value="TAF"/>
    <property type="match status" value="1"/>
</dbReference>
<accession>A0A3P8C4D9</accession>
<protein>
    <recommendedName>
        <fullName evidence="1">TATA box binding protein associated factor (TAF) histone-like fold domain-containing protein</fullName>
    </recommendedName>
</protein>
<organism evidence="2 3">
    <name type="scientific">Onchocerca flexuosa</name>
    <dbReference type="NCBI Taxonomy" id="387005"/>
    <lineage>
        <taxon>Eukaryota</taxon>
        <taxon>Metazoa</taxon>
        <taxon>Ecdysozoa</taxon>
        <taxon>Nematoda</taxon>
        <taxon>Chromadorea</taxon>
        <taxon>Rhabditida</taxon>
        <taxon>Spirurina</taxon>
        <taxon>Spiruromorpha</taxon>
        <taxon>Filarioidea</taxon>
        <taxon>Onchocercidae</taxon>
        <taxon>Onchocerca</taxon>
    </lineage>
</organism>
<evidence type="ECO:0000313" key="3">
    <source>
        <dbReference type="Proteomes" id="UP000267606"/>
    </source>
</evidence>
<dbReference type="AlphaFoldDB" id="A0A3P8C4D9"/>
<feature type="domain" description="TATA box binding protein associated factor (TAF) histone-like fold" evidence="1">
    <location>
        <begin position="23"/>
        <end position="84"/>
    </location>
</feature>
<dbReference type="Proteomes" id="UP000267606">
    <property type="component" value="Unassembled WGS sequence"/>
</dbReference>
<keyword evidence="3" id="KW-1185">Reference proteome</keyword>
<dbReference type="Gene3D" id="1.10.20.10">
    <property type="entry name" value="Histone, subunit A"/>
    <property type="match status" value="1"/>
</dbReference>
<dbReference type="EMBL" id="UZAJ01017617">
    <property type="protein sequence ID" value="VDO79585.1"/>
    <property type="molecule type" value="Genomic_DNA"/>
</dbReference>
<proteinExistence type="predicted"/>